<dbReference type="AlphaFoldDB" id="A0A1U8JKL3"/>
<evidence type="ECO:0000313" key="1">
    <source>
        <dbReference type="Proteomes" id="UP000818029"/>
    </source>
</evidence>
<organism evidence="1 2">
    <name type="scientific">Gossypium hirsutum</name>
    <name type="common">Upland cotton</name>
    <name type="synonym">Gossypium mexicanum</name>
    <dbReference type="NCBI Taxonomy" id="3635"/>
    <lineage>
        <taxon>Eukaryota</taxon>
        <taxon>Viridiplantae</taxon>
        <taxon>Streptophyta</taxon>
        <taxon>Embryophyta</taxon>
        <taxon>Tracheophyta</taxon>
        <taxon>Spermatophyta</taxon>
        <taxon>Magnoliopsida</taxon>
        <taxon>eudicotyledons</taxon>
        <taxon>Gunneridae</taxon>
        <taxon>Pentapetalae</taxon>
        <taxon>rosids</taxon>
        <taxon>malvids</taxon>
        <taxon>Malvales</taxon>
        <taxon>Malvaceae</taxon>
        <taxon>Malvoideae</taxon>
        <taxon>Gossypium</taxon>
    </lineage>
</organism>
<name>A0A1U8JKL3_GOSHI</name>
<dbReference type="InterPro" id="IPR016197">
    <property type="entry name" value="Chromo-like_dom_sf"/>
</dbReference>
<reference evidence="2" key="2">
    <citation type="submission" date="2025-08" db="UniProtKB">
        <authorList>
            <consortium name="RefSeq"/>
        </authorList>
    </citation>
    <scope>IDENTIFICATION</scope>
</reference>
<dbReference type="GeneID" id="107908064"/>
<dbReference type="GO" id="GO:0003676">
    <property type="term" value="F:nucleic acid binding"/>
    <property type="evidence" value="ECO:0007669"/>
    <property type="project" value="InterPro"/>
</dbReference>
<dbReference type="PANTHER" id="PTHR46148:SF44">
    <property type="entry name" value="GAG-POL POLYPROTEIN"/>
    <property type="match status" value="1"/>
</dbReference>
<dbReference type="InterPro" id="IPR036397">
    <property type="entry name" value="RNaseH_sf"/>
</dbReference>
<dbReference type="PaxDb" id="3635-A0A1U8JKL3"/>
<keyword evidence="1" id="KW-1185">Reference proteome</keyword>
<dbReference type="Proteomes" id="UP000818029">
    <property type="component" value="Chromosome D02"/>
</dbReference>
<dbReference type="Gene3D" id="3.30.420.10">
    <property type="entry name" value="Ribonuclease H-like superfamily/Ribonuclease H"/>
    <property type="match status" value="1"/>
</dbReference>
<reference evidence="1" key="1">
    <citation type="journal article" date="2020" name="Nat. Genet.">
        <title>Genomic diversifications of five Gossypium allopolyploid species and their impact on cotton improvement.</title>
        <authorList>
            <person name="Chen Z.J."/>
            <person name="Sreedasyam A."/>
            <person name="Ando A."/>
            <person name="Song Q."/>
            <person name="De Santiago L.M."/>
            <person name="Hulse-Kemp A.M."/>
            <person name="Ding M."/>
            <person name="Ye W."/>
            <person name="Kirkbride R.C."/>
            <person name="Jenkins J."/>
            <person name="Plott C."/>
            <person name="Lovell J."/>
            <person name="Lin Y.M."/>
            <person name="Vaughn R."/>
            <person name="Liu B."/>
            <person name="Simpson S."/>
            <person name="Scheffler B.E."/>
            <person name="Wen L."/>
            <person name="Saski C.A."/>
            <person name="Grover C.E."/>
            <person name="Hu G."/>
            <person name="Conover J.L."/>
            <person name="Carlson J.W."/>
            <person name="Shu S."/>
            <person name="Boston L.B."/>
            <person name="Williams M."/>
            <person name="Peterson D.G."/>
            <person name="McGee K."/>
            <person name="Jones D.C."/>
            <person name="Wendel J.F."/>
            <person name="Stelly D.M."/>
            <person name="Grimwood J."/>
            <person name="Schmutz J."/>
        </authorList>
    </citation>
    <scope>NUCLEOTIDE SEQUENCE [LARGE SCALE GENOMIC DNA]</scope>
    <source>
        <strain evidence="1">cv. TM-1</strain>
    </source>
</reference>
<evidence type="ECO:0008006" key="3">
    <source>
        <dbReference type="Google" id="ProtNLM"/>
    </source>
</evidence>
<gene>
    <name evidence="2" type="primary">LOC107908064</name>
</gene>
<proteinExistence type="predicted"/>
<dbReference type="KEGG" id="ghi:107908064"/>
<dbReference type="OrthoDB" id="996762at2759"/>
<sequence length="187" mass="22124">MLRSCVIDFGGNWDNYLPLAKFVYNNSYQKIIQMEPFEALHGWRCKTPLCWSNMEKKRNLGPELVREVEDKERLVCEWLKAASDRQKSYADLRLRVSECIHNVFHVSMLRKYISDLSHVVLVEEINVRSDLSYDKEPVAILDRKVKVLHNKTVLLVKVLWCNHKEATWESEDVMQRQYPYLFDSGKS</sequence>
<accession>A0A1U8JKL3</accession>
<dbReference type="SUPFAM" id="SSF54160">
    <property type="entry name" value="Chromo domain-like"/>
    <property type="match status" value="1"/>
</dbReference>
<protein>
    <recommendedName>
        <fullName evidence="3">DNA/RNA polymerases superfamily protein</fullName>
    </recommendedName>
</protein>
<evidence type="ECO:0000313" key="2">
    <source>
        <dbReference type="RefSeq" id="XP_016690827.1"/>
    </source>
</evidence>
<dbReference type="RefSeq" id="XP_016690827.1">
    <property type="nucleotide sequence ID" value="XM_016835338.1"/>
</dbReference>
<dbReference type="PANTHER" id="PTHR46148">
    <property type="entry name" value="CHROMO DOMAIN-CONTAINING PROTEIN"/>
    <property type="match status" value="1"/>
</dbReference>